<dbReference type="Proteomes" id="UP000077069">
    <property type="component" value="Unassembled WGS sequence"/>
</dbReference>
<evidence type="ECO:0000313" key="3">
    <source>
        <dbReference type="Proteomes" id="UP000077069"/>
    </source>
</evidence>
<organism evidence="2 3">
    <name type="scientific">Paraphaeosphaeria sporulosa</name>
    <dbReference type="NCBI Taxonomy" id="1460663"/>
    <lineage>
        <taxon>Eukaryota</taxon>
        <taxon>Fungi</taxon>
        <taxon>Dikarya</taxon>
        <taxon>Ascomycota</taxon>
        <taxon>Pezizomycotina</taxon>
        <taxon>Dothideomycetes</taxon>
        <taxon>Pleosporomycetidae</taxon>
        <taxon>Pleosporales</taxon>
        <taxon>Massarineae</taxon>
        <taxon>Didymosphaeriaceae</taxon>
        <taxon>Paraphaeosphaeria</taxon>
    </lineage>
</organism>
<keyword evidence="3" id="KW-1185">Reference proteome</keyword>
<feature type="region of interest" description="Disordered" evidence="1">
    <location>
        <begin position="36"/>
        <end position="65"/>
    </location>
</feature>
<dbReference type="InParanoid" id="A0A177CS17"/>
<reference evidence="2 3" key="1">
    <citation type="submission" date="2016-05" db="EMBL/GenBank/DDBJ databases">
        <title>Comparative analysis of secretome profiles of manganese(II)-oxidizing ascomycete fungi.</title>
        <authorList>
            <consortium name="DOE Joint Genome Institute"/>
            <person name="Zeiner C.A."/>
            <person name="Purvine S.O."/>
            <person name="Zink E.M."/>
            <person name="Wu S."/>
            <person name="Pasa-Tolic L."/>
            <person name="Chaput D.L."/>
            <person name="Haridas S."/>
            <person name="Grigoriev I.V."/>
            <person name="Santelli C.M."/>
            <person name="Hansel C.M."/>
        </authorList>
    </citation>
    <scope>NUCLEOTIDE SEQUENCE [LARGE SCALE GENOMIC DNA]</scope>
    <source>
        <strain evidence="2 3">AP3s5-JAC2a</strain>
    </source>
</reference>
<name>A0A177CS17_9PLEO</name>
<sequence length="213" mass="23272">MHLERRAVFPQQGEAERTVPTVLEYPPLTLRSAGVGAVLRKDNPGTGGRSPTPGGECSSGDARNGRGMHARAAFSSARGSENGSELQDLRLQMWGEQTCGRAGTLTGPGYLVHIFVYLFVPFGRQFPGLIRYDRRFPLPRKGHVVRNGCILLLWPGLRPVWESVLLFSLKPGLGDFELSPDLEIPSKSYAAGESVEVVLHPARWYDCAIGGTE</sequence>
<dbReference type="RefSeq" id="XP_018040097.1">
    <property type="nucleotide sequence ID" value="XM_018179971.1"/>
</dbReference>
<protein>
    <submittedName>
        <fullName evidence="2">Uncharacterized protein</fullName>
    </submittedName>
</protein>
<dbReference type="EMBL" id="KV441549">
    <property type="protein sequence ID" value="OAG09732.1"/>
    <property type="molecule type" value="Genomic_DNA"/>
</dbReference>
<proteinExistence type="predicted"/>
<dbReference type="AlphaFoldDB" id="A0A177CS17"/>
<accession>A0A177CS17</accession>
<dbReference type="GeneID" id="28763457"/>
<evidence type="ECO:0000313" key="2">
    <source>
        <dbReference type="EMBL" id="OAG09732.1"/>
    </source>
</evidence>
<gene>
    <name evidence="2" type="ORF">CC84DRAFT_1172262</name>
</gene>
<evidence type="ECO:0000256" key="1">
    <source>
        <dbReference type="SAM" id="MobiDB-lite"/>
    </source>
</evidence>